<dbReference type="AlphaFoldDB" id="A0A0A8UU53"/>
<dbReference type="KEGG" id="lha:LHA_2025"/>
<protein>
    <recommendedName>
        <fullName evidence="3">AlpA family phage regulatory protein</fullName>
    </recommendedName>
</protein>
<sequence>MYQLPEKGCIRLKHILQLIDVSKSTWWKGVKDGRFPQPVRFGSRLTMWRVEDIRRLIEQGNCKWN</sequence>
<dbReference type="InterPro" id="IPR010260">
    <property type="entry name" value="AlpA"/>
</dbReference>
<evidence type="ECO:0000313" key="2">
    <source>
        <dbReference type="Proteomes" id="UP000032803"/>
    </source>
</evidence>
<accession>A0A0A8UU53</accession>
<dbReference type="Gene3D" id="1.10.238.160">
    <property type="match status" value="1"/>
</dbReference>
<reference evidence="2" key="1">
    <citation type="submission" date="2014-09" db="EMBL/GenBank/DDBJ databases">
        <authorList>
            <person name="Gomez-Valero L."/>
        </authorList>
    </citation>
    <scope>NUCLEOTIDE SEQUENCE [LARGE SCALE GENOMIC DNA]</scope>
    <source>
        <strain evidence="2">ATCC35250</strain>
    </source>
</reference>
<proteinExistence type="predicted"/>
<dbReference type="EMBL" id="LN681225">
    <property type="protein sequence ID" value="CEK11051.1"/>
    <property type="molecule type" value="Genomic_DNA"/>
</dbReference>
<dbReference type="Pfam" id="PF05930">
    <property type="entry name" value="Phage_AlpA"/>
    <property type="match status" value="1"/>
</dbReference>
<dbReference type="PATRIC" id="fig|449.7.peg.2121"/>
<dbReference type="STRING" id="449.LHA_2025"/>
<name>A0A0A8UU53_LEGHA</name>
<dbReference type="Proteomes" id="UP000032803">
    <property type="component" value="Chromosome I"/>
</dbReference>
<dbReference type="HOGENOM" id="CLU_140176_11_4_6"/>
<evidence type="ECO:0000313" key="1">
    <source>
        <dbReference type="EMBL" id="CEK11051.1"/>
    </source>
</evidence>
<gene>
    <name evidence="1" type="ORF">LHA_2025</name>
</gene>
<organism evidence="1 2">
    <name type="scientific">Legionella hackeliae</name>
    <dbReference type="NCBI Taxonomy" id="449"/>
    <lineage>
        <taxon>Bacteria</taxon>
        <taxon>Pseudomonadati</taxon>
        <taxon>Pseudomonadota</taxon>
        <taxon>Gammaproteobacteria</taxon>
        <taxon>Legionellales</taxon>
        <taxon>Legionellaceae</taxon>
        <taxon>Legionella</taxon>
    </lineage>
</organism>
<keyword evidence="2" id="KW-1185">Reference proteome</keyword>
<dbReference type="OrthoDB" id="5298532at2"/>
<dbReference type="RefSeq" id="WP_045106310.1">
    <property type="nucleotide sequence ID" value="NZ_LN681225.1"/>
</dbReference>
<evidence type="ECO:0008006" key="3">
    <source>
        <dbReference type="Google" id="ProtNLM"/>
    </source>
</evidence>